<accession>A0A9D4QV61</accession>
<protein>
    <submittedName>
        <fullName evidence="1">Uncharacterized protein</fullName>
    </submittedName>
</protein>
<keyword evidence="3" id="KW-1185">Reference proteome</keyword>
<dbReference type="Proteomes" id="UP000828390">
    <property type="component" value="Unassembled WGS sequence"/>
</dbReference>
<name>A0A9D4QV61_DREPO</name>
<dbReference type="EMBL" id="JAIWYP010000004">
    <property type="protein sequence ID" value="KAH3843390.1"/>
    <property type="molecule type" value="Genomic_DNA"/>
</dbReference>
<evidence type="ECO:0000313" key="3">
    <source>
        <dbReference type="Proteomes" id="UP000828390"/>
    </source>
</evidence>
<reference evidence="1" key="1">
    <citation type="journal article" date="2019" name="bioRxiv">
        <title>The Genome of the Zebra Mussel, Dreissena polymorpha: A Resource for Invasive Species Research.</title>
        <authorList>
            <person name="McCartney M.A."/>
            <person name="Auch B."/>
            <person name="Kono T."/>
            <person name="Mallez S."/>
            <person name="Zhang Y."/>
            <person name="Obille A."/>
            <person name="Becker A."/>
            <person name="Abrahante J.E."/>
            <person name="Garbe J."/>
            <person name="Badalamenti J.P."/>
            <person name="Herman A."/>
            <person name="Mangelson H."/>
            <person name="Liachko I."/>
            <person name="Sullivan S."/>
            <person name="Sone E.D."/>
            <person name="Koren S."/>
            <person name="Silverstein K.A.T."/>
            <person name="Beckman K.B."/>
            <person name="Gohl D.M."/>
        </authorList>
    </citation>
    <scope>NUCLEOTIDE SEQUENCE</scope>
    <source>
        <strain evidence="1">Duluth1</strain>
        <tissue evidence="1">Whole animal</tissue>
    </source>
</reference>
<gene>
    <name evidence="1" type="ORF">DPMN_116905</name>
    <name evidence="2" type="ORF">DPMN_116909</name>
</gene>
<comment type="caution">
    <text evidence="1">The sequence shown here is derived from an EMBL/GenBank/DDBJ whole genome shotgun (WGS) entry which is preliminary data.</text>
</comment>
<proteinExistence type="predicted"/>
<dbReference type="AlphaFoldDB" id="A0A9D4QV61"/>
<evidence type="ECO:0000313" key="1">
    <source>
        <dbReference type="EMBL" id="KAH3843390.1"/>
    </source>
</evidence>
<sequence length="118" mass="13785">MEDVLDCNSQEMEKYLRYVSHKDFISKCVRHGIVPEGFKINWNIQIDCSDEILNKCEKIKQDASVKLMELTLVACEEKINKLRSDVCVEDLNNDDHKLFSKRKLAELTQKRMKNSTSC</sequence>
<dbReference type="EMBL" id="JAIWYP010000004">
    <property type="protein sequence ID" value="KAH3843394.1"/>
    <property type="molecule type" value="Genomic_DNA"/>
</dbReference>
<evidence type="ECO:0000313" key="2">
    <source>
        <dbReference type="EMBL" id="KAH3843394.1"/>
    </source>
</evidence>
<organism evidence="1 3">
    <name type="scientific">Dreissena polymorpha</name>
    <name type="common">Zebra mussel</name>
    <name type="synonym">Mytilus polymorpha</name>
    <dbReference type="NCBI Taxonomy" id="45954"/>
    <lineage>
        <taxon>Eukaryota</taxon>
        <taxon>Metazoa</taxon>
        <taxon>Spiralia</taxon>
        <taxon>Lophotrochozoa</taxon>
        <taxon>Mollusca</taxon>
        <taxon>Bivalvia</taxon>
        <taxon>Autobranchia</taxon>
        <taxon>Heteroconchia</taxon>
        <taxon>Euheterodonta</taxon>
        <taxon>Imparidentia</taxon>
        <taxon>Neoheterodontei</taxon>
        <taxon>Myida</taxon>
        <taxon>Dreissenoidea</taxon>
        <taxon>Dreissenidae</taxon>
        <taxon>Dreissena</taxon>
    </lineage>
</organism>
<reference evidence="1" key="2">
    <citation type="submission" date="2020-11" db="EMBL/GenBank/DDBJ databases">
        <authorList>
            <person name="McCartney M.A."/>
            <person name="Auch B."/>
            <person name="Kono T."/>
            <person name="Mallez S."/>
            <person name="Becker A."/>
            <person name="Gohl D.M."/>
            <person name="Silverstein K.A.T."/>
            <person name="Koren S."/>
            <person name="Bechman K.B."/>
            <person name="Herman A."/>
            <person name="Abrahante J.E."/>
            <person name="Garbe J."/>
        </authorList>
    </citation>
    <scope>NUCLEOTIDE SEQUENCE</scope>
    <source>
        <strain evidence="1">Duluth1</strain>
        <tissue evidence="1">Whole animal</tissue>
    </source>
</reference>